<sequence>MAGDHPGDERSTAETDLRMGRQQVHVYEAILVAAGDAHAVLDDLLGAADPDAARAALRERYGFTEVQASAVLDLQLSRVTSSQRQRIEQGLHEVRARVAELEEQLG</sequence>
<evidence type="ECO:0000313" key="3">
    <source>
        <dbReference type="Proteomes" id="UP000291838"/>
    </source>
</evidence>
<dbReference type="PANTHER" id="PTHR43493:SF5">
    <property type="entry name" value="DNA GYRASE SUBUNIT A, CHLOROPLASTIC_MITOCHONDRIAL"/>
    <property type="match status" value="1"/>
</dbReference>
<dbReference type="AlphaFoldDB" id="A0A4Q2RQJ5"/>
<evidence type="ECO:0000256" key="1">
    <source>
        <dbReference type="ARBA" id="ARBA00000185"/>
    </source>
</evidence>
<dbReference type="Gene3D" id="1.10.268.10">
    <property type="entry name" value="Topoisomerase, domain 3"/>
    <property type="match status" value="1"/>
</dbReference>
<dbReference type="GO" id="GO:0006265">
    <property type="term" value="P:DNA topological change"/>
    <property type="evidence" value="ECO:0007669"/>
    <property type="project" value="TreeGrafter"/>
</dbReference>
<protein>
    <submittedName>
        <fullName evidence="2">Uncharacterized protein</fullName>
    </submittedName>
</protein>
<keyword evidence="3" id="KW-1185">Reference proteome</keyword>
<dbReference type="GO" id="GO:0003677">
    <property type="term" value="F:DNA binding"/>
    <property type="evidence" value="ECO:0007669"/>
    <property type="project" value="InterPro"/>
</dbReference>
<comment type="caution">
    <text evidence="2">The sequence shown here is derived from an EMBL/GenBank/DDBJ whole genome shotgun (WGS) entry which is preliminary data.</text>
</comment>
<proteinExistence type="predicted"/>
<dbReference type="GO" id="GO:0005524">
    <property type="term" value="F:ATP binding"/>
    <property type="evidence" value="ECO:0007669"/>
    <property type="project" value="InterPro"/>
</dbReference>
<dbReference type="InterPro" id="IPR050220">
    <property type="entry name" value="Type_II_DNA_Topoisomerases"/>
</dbReference>
<name>A0A4Q2RQJ5_9ACTN</name>
<dbReference type="InterPro" id="IPR013760">
    <property type="entry name" value="Topo_IIA-like_dom_sf"/>
</dbReference>
<dbReference type="GO" id="GO:0009330">
    <property type="term" value="C:DNA topoisomerase type II (double strand cut, ATP-hydrolyzing) complex"/>
    <property type="evidence" value="ECO:0007669"/>
    <property type="project" value="TreeGrafter"/>
</dbReference>
<dbReference type="GO" id="GO:0034335">
    <property type="term" value="F:DNA negative supercoiling activity"/>
    <property type="evidence" value="ECO:0007669"/>
    <property type="project" value="UniProtKB-ARBA"/>
</dbReference>
<dbReference type="RefSeq" id="WP_129474480.1">
    <property type="nucleotide sequence ID" value="NZ_SDWS01000003.1"/>
</dbReference>
<organism evidence="2 3">
    <name type="scientific">Nocardioides glacieisoli</name>
    <dbReference type="NCBI Taxonomy" id="1168730"/>
    <lineage>
        <taxon>Bacteria</taxon>
        <taxon>Bacillati</taxon>
        <taxon>Actinomycetota</taxon>
        <taxon>Actinomycetes</taxon>
        <taxon>Propionibacteriales</taxon>
        <taxon>Nocardioidaceae</taxon>
        <taxon>Nocardioides</taxon>
    </lineage>
</organism>
<accession>A0A4Q2RQJ5</accession>
<dbReference type="EMBL" id="SDWS01000003">
    <property type="protein sequence ID" value="RYB91230.1"/>
    <property type="molecule type" value="Genomic_DNA"/>
</dbReference>
<dbReference type="InterPro" id="IPR013757">
    <property type="entry name" value="Topo_IIA_A_a_sf"/>
</dbReference>
<dbReference type="PANTHER" id="PTHR43493">
    <property type="entry name" value="DNA GYRASE/TOPOISOMERASE SUBUNIT A"/>
    <property type="match status" value="1"/>
</dbReference>
<evidence type="ECO:0000313" key="2">
    <source>
        <dbReference type="EMBL" id="RYB91230.1"/>
    </source>
</evidence>
<reference evidence="2 3" key="1">
    <citation type="submission" date="2019-01" db="EMBL/GenBank/DDBJ databases">
        <title>Novel species of Nocardioides.</title>
        <authorList>
            <person name="Liu Q."/>
            <person name="Xin Y.-H."/>
        </authorList>
    </citation>
    <scope>NUCLEOTIDE SEQUENCE [LARGE SCALE GENOMIC DNA]</scope>
    <source>
        <strain evidence="2 3">HLT3-15</strain>
    </source>
</reference>
<comment type="catalytic activity">
    <reaction evidence="1">
        <text>ATP-dependent breakage, passage and rejoining of double-stranded DNA.</text>
        <dbReference type="EC" id="5.6.2.2"/>
    </reaction>
</comment>
<dbReference type="Proteomes" id="UP000291838">
    <property type="component" value="Unassembled WGS sequence"/>
</dbReference>
<dbReference type="SUPFAM" id="SSF56719">
    <property type="entry name" value="Type II DNA topoisomerase"/>
    <property type="match status" value="1"/>
</dbReference>
<dbReference type="OrthoDB" id="4868341at2"/>
<gene>
    <name evidence="2" type="ORF">EUA06_07810</name>
</gene>